<dbReference type="Pfam" id="PF00941">
    <property type="entry name" value="FAD_binding_5"/>
    <property type="match status" value="1"/>
</dbReference>
<accession>A0A934IFD6</accession>
<sequence>MTSSEPPPLVALRGRQRIAPFALVRVGDTAAAAEAALAGAVPMGGGVDLVDRMKFGERIERLMPLSGLALGGVEATEGGLRIGATTTYAALAESAEAARLAPAFARLVGGVANPRIRMKGTVGGSVMSQKPNFDVWPALMALGADLVFADGDGEARLPAAALAPDERRLLLAVEVPAGADARFAFDRSLRPIVSVFAGREAATGALRLAVGCAHQRPLLLRLAAGETDVAAAAAAALPPPKSDGLASSTYRRRMVGVLAARLARILPGPDAAS</sequence>
<dbReference type="SUPFAM" id="SSF56176">
    <property type="entry name" value="FAD-binding/transporter-associated domain-like"/>
    <property type="match status" value="1"/>
</dbReference>
<reference evidence="2" key="1">
    <citation type="submission" date="2020-12" db="EMBL/GenBank/DDBJ databases">
        <title>Bacterial taxonomy.</title>
        <authorList>
            <person name="Pan X."/>
        </authorList>
    </citation>
    <scope>NUCLEOTIDE SEQUENCE</scope>
    <source>
        <strain evidence="2">B2012</strain>
    </source>
</reference>
<dbReference type="EMBL" id="JAEKJA010000005">
    <property type="protein sequence ID" value="MBJ3775624.1"/>
    <property type="molecule type" value="Genomic_DNA"/>
</dbReference>
<organism evidence="2 3">
    <name type="scientific">Acuticoccus mangrovi</name>
    <dbReference type="NCBI Taxonomy" id="2796142"/>
    <lineage>
        <taxon>Bacteria</taxon>
        <taxon>Pseudomonadati</taxon>
        <taxon>Pseudomonadota</taxon>
        <taxon>Alphaproteobacteria</taxon>
        <taxon>Hyphomicrobiales</taxon>
        <taxon>Amorphaceae</taxon>
        <taxon>Acuticoccus</taxon>
    </lineage>
</organism>
<feature type="domain" description="FAD-binding PCMH-type" evidence="1">
    <location>
        <begin position="16"/>
        <end position="240"/>
    </location>
</feature>
<dbReference type="GO" id="GO:0016491">
    <property type="term" value="F:oxidoreductase activity"/>
    <property type="evidence" value="ECO:0007669"/>
    <property type="project" value="InterPro"/>
</dbReference>
<dbReference type="PANTHER" id="PTHR42659:SF9">
    <property type="entry name" value="XANTHINE DEHYDROGENASE FAD-BINDING SUBUNIT XDHB-RELATED"/>
    <property type="match status" value="1"/>
</dbReference>
<dbReference type="InterPro" id="IPR016166">
    <property type="entry name" value="FAD-bd_PCMH"/>
</dbReference>
<dbReference type="Gene3D" id="3.30.465.10">
    <property type="match status" value="1"/>
</dbReference>
<dbReference type="GO" id="GO:0071949">
    <property type="term" value="F:FAD binding"/>
    <property type="evidence" value="ECO:0007669"/>
    <property type="project" value="InterPro"/>
</dbReference>
<evidence type="ECO:0000313" key="2">
    <source>
        <dbReference type="EMBL" id="MBJ3775624.1"/>
    </source>
</evidence>
<dbReference type="AlphaFoldDB" id="A0A934IFD6"/>
<evidence type="ECO:0000313" key="3">
    <source>
        <dbReference type="Proteomes" id="UP000609531"/>
    </source>
</evidence>
<proteinExistence type="predicted"/>
<evidence type="ECO:0000259" key="1">
    <source>
        <dbReference type="PROSITE" id="PS51387"/>
    </source>
</evidence>
<dbReference type="InterPro" id="IPR051312">
    <property type="entry name" value="Diverse_Substr_Oxidored"/>
</dbReference>
<gene>
    <name evidence="2" type="ORF">JCR33_08010</name>
</gene>
<keyword evidence="3" id="KW-1185">Reference proteome</keyword>
<dbReference type="PANTHER" id="PTHR42659">
    <property type="entry name" value="XANTHINE DEHYDROGENASE SUBUNIT C-RELATED"/>
    <property type="match status" value="1"/>
</dbReference>
<dbReference type="Proteomes" id="UP000609531">
    <property type="component" value="Unassembled WGS sequence"/>
</dbReference>
<comment type="caution">
    <text evidence="2">The sequence shown here is derived from an EMBL/GenBank/DDBJ whole genome shotgun (WGS) entry which is preliminary data.</text>
</comment>
<dbReference type="PROSITE" id="PS51387">
    <property type="entry name" value="FAD_PCMH"/>
    <property type="match status" value="1"/>
</dbReference>
<dbReference type="InterPro" id="IPR036683">
    <property type="entry name" value="CO_DH_flav_C_dom_sf"/>
</dbReference>
<dbReference type="InterPro" id="IPR002346">
    <property type="entry name" value="Mopterin_DH_FAD-bd"/>
</dbReference>
<dbReference type="InterPro" id="IPR036318">
    <property type="entry name" value="FAD-bd_PCMH-like_sf"/>
</dbReference>
<name>A0A934IFD6_9HYPH</name>
<protein>
    <submittedName>
        <fullName evidence="2">FAD binding domain-containing protein</fullName>
    </submittedName>
</protein>
<dbReference type="InterPro" id="IPR016169">
    <property type="entry name" value="FAD-bd_PCMH_sub2"/>
</dbReference>
<dbReference type="SUPFAM" id="SSF55447">
    <property type="entry name" value="CO dehydrogenase flavoprotein C-terminal domain-like"/>
    <property type="match status" value="1"/>
</dbReference>
<dbReference type="RefSeq" id="WP_198881504.1">
    <property type="nucleotide sequence ID" value="NZ_JAEKJA010000005.1"/>
</dbReference>